<feature type="non-terminal residue" evidence="2">
    <location>
        <position position="1"/>
    </location>
</feature>
<dbReference type="PANTHER" id="PTHR47027">
    <property type="entry name" value="REVERSE TRANSCRIPTASE DOMAIN-CONTAINING PROTEIN"/>
    <property type="match status" value="1"/>
</dbReference>
<reference evidence="2" key="1">
    <citation type="journal article" date="2016" name="Gigascience">
        <title>De novo construction of an expanded transcriptome assembly for the western tarnished plant bug, Lygus hesperus.</title>
        <authorList>
            <person name="Tassone E.E."/>
            <person name="Geib S.M."/>
            <person name="Hall B."/>
            <person name="Fabrick J.A."/>
            <person name="Brent C.S."/>
            <person name="Hull J.J."/>
        </authorList>
    </citation>
    <scope>NUCLEOTIDE SEQUENCE</scope>
</reference>
<evidence type="ECO:0000313" key="2">
    <source>
        <dbReference type="EMBL" id="JAQ01415.1"/>
    </source>
</evidence>
<sequence length="319" mass="36548">GRLTYLQVRIGGSLSERVGVAKGVRQGCTLSPLLFNIYSEQVFKEALEDSDMGIPVNGVHISNLRYADDTVLLARSELELQALLDRVSTAGKEYGLSMNVAKTKSMVISKTGRVAVQLSVDNQQIGQVARFKYLGQWVSETWSLEGEIRGRIEIARGAFNNMRTIVCSREISFPLRWRIVKCYIWSILLYGMESWTLRAADVNRLEAFEMWLFRRMLRIPWTARMRNDYILEHNSMSRELLTAIKRRKVGYLGHVMRGTKYGLLHTIMMGKISGKRGVGRRRASWLSNIRNWTGIDRAADLFHLAQNREKFAEVIANLR</sequence>
<dbReference type="GO" id="GO:0071897">
    <property type="term" value="P:DNA biosynthetic process"/>
    <property type="evidence" value="ECO:0007669"/>
    <property type="project" value="UniProtKB-ARBA"/>
</dbReference>
<accession>A0A146L0Z1</accession>
<dbReference type="CDD" id="cd01650">
    <property type="entry name" value="RT_nLTR_like"/>
    <property type="match status" value="1"/>
</dbReference>
<dbReference type="PANTHER" id="PTHR47027:SF8">
    <property type="entry name" value="RIBONUCLEASE H"/>
    <property type="match status" value="1"/>
</dbReference>
<dbReference type="AlphaFoldDB" id="A0A146L0Z1"/>
<protein>
    <submittedName>
        <fullName evidence="2">Uncharacterized transposon-derived protein F52C9.6</fullName>
    </submittedName>
</protein>
<evidence type="ECO:0000259" key="1">
    <source>
        <dbReference type="PROSITE" id="PS50878"/>
    </source>
</evidence>
<name>A0A146L0Z1_LYGHE</name>
<dbReference type="InterPro" id="IPR043502">
    <property type="entry name" value="DNA/RNA_pol_sf"/>
</dbReference>
<dbReference type="Pfam" id="PF00078">
    <property type="entry name" value="RVT_1"/>
    <property type="match status" value="1"/>
</dbReference>
<dbReference type="EMBL" id="GDHC01017214">
    <property type="protein sequence ID" value="JAQ01415.1"/>
    <property type="molecule type" value="Transcribed_RNA"/>
</dbReference>
<proteinExistence type="predicted"/>
<organism evidence="2">
    <name type="scientific">Lygus hesperus</name>
    <name type="common">Western plant bug</name>
    <dbReference type="NCBI Taxonomy" id="30085"/>
    <lineage>
        <taxon>Eukaryota</taxon>
        <taxon>Metazoa</taxon>
        <taxon>Ecdysozoa</taxon>
        <taxon>Arthropoda</taxon>
        <taxon>Hexapoda</taxon>
        <taxon>Insecta</taxon>
        <taxon>Pterygota</taxon>
        <taxon>Neoptera</taxon>
        <taxon>Paraneoptera</taxon>
        <taxon>Hemiptera</taxon>
        <taxon>Heteroptera</taxon>
        <taxon>Panheteroptera</taxon>
        <taxon>Cimicomorpha</taxon>
        <taxon>Miridae</taxon>
        <taxon>Mirini</taxon>
        <taxon>Lygus</taxon>
    </lineage>
</organism>
<gene>
    <name evidence="2" type="primary">F52C9.6_15</name>
    <name evidence="2" type="ORF">g.26276</name>
</gene>
<dbReference type="PROSITE" id="PS50878">
    <property type="entry name" value="RT_POL"/>
    <property type="match status" value="1"/>
</dbReference>
<feature type="domain" description="Reverse transcriptase" evidence="1">
    <location>
        <begin position="1"/>
        <end position="138"/>
    </location>
</feature>
<dbReference type="SUPFAM" id="SSF56672">
    <property type="entry name" value="DNA/RNA polymerases"/>
    <property type="match status" value="1"/>
</dbReference>
<dbReference type="InterPro" id="IPR000477">
    <property type="entry name" value="RT_dom"/>
</dbReference>